<evidence type="ECO:0000313" key="6">
    <source>
        <dbReference type="Proteomes" id="UP000658278"/>
    </source>
</evidence>
<dbReference type="InterPro" id="IPR058627">
    <property type="entry name" value="MdtA-like_C"/>
</dbReference>
<feature type="domain" description="Multidrug resistance protein MdtA-like C-terminal permuted SH3" evidence="4">
    <location>
        <begin position="402"/>
        <end position="461"/>
    </location>
</feature>
<dbReference type="AlphaFoldDB" id="A0A934RG44"/>
<evidence type="ECO:0000313" key="5">
    <source>
        <dbReference type="EMBL" id="MBK1827901.1"/>
    </source>
</evidence>
<organism evidence="5 6">
    <name type="scientific">Haloferula rosea</name>
    <dbReference type="NCBI Taxonomy" id="490093"/>
    <lineage>
        <taxon>Bacteria</taxon>
        <taxon>Pseudomonadati</taxon>
        <taxon>Verrucomicrobiota</taxon>
        <taxon>Verrucomicrobiia</taxon>
        <taxon>Verrucomicrobiales</taxon>
        <taxon>Verrucomicrobiaceae</taxon>
        <taxon>Haloferula</taxon>
    </lineage>
</organism>
<comment type="caution">
    <text evidence="5">The sequence shown here is derived from an EMBL/GenBank/DDBJ whole genome shotgun (WGS) entry which is preliminary data.</text>
</comment>
<comment type="subcellular location">
    <subcellularLocation>
        <location evidence="1">Cell envelope</location>
    </subcellularLocation>
</comment>
<gene>
    <name evidence="5" type="ORF">JIN81_12790</name>
</gene>
<dbReference type="Pfam" id="PF25967">
    <property type="entry name" value="RND-MFP_C"/>
    <property type="match status" value="1"/>
</dbReference>
<proteinExistence type="predicted"/>
<evidence type="ECO:0000256" key="1">
    <source>
        <dbReference type="ARBA" id="ARBA00004196"/>
    </source>
</evidence>
<sequence>MRYLSLLLATPLCAGDLTVKPEPFRIQHSFDAAVLPAEAPGLTLRPESWKTYTIESIADHGSSVKKGDVLIAFEREAYDRKLIDQTRAIAAAELALATQELNFAKLKEEVALQLAAAQQAKQVADENLDYFVKIGRPAAEQGLVQDLKESEFRLAAAKEELKQLKQMYDADDLTEETEEIILERQQFSVASAEFSLARVKRAIDSKRTFGLPREHEQLKKAAAEAAIALAKAEKNLPRSVQTAELELEGAREGLKRQKLELERLKKDGALLTWNAPADGLFVHGSLEDGRWQLGDLAKVLKVGASVPLERSIAALVPAGAAPSLTAWVSPAVARTLAPEAAVSLTIPGHESIQLSGKIGTISAQPSIESMHSVTLTTEWPADLPALWTSPIKCSVVAYEKADALQVPTNALQLGADGAWTVEVKLADGKTERRTVTRGRVSNKSTEILSGLEPGQVVVTPGE</sequence>
<accession>A0A934RG44</accession>
<evidence type="ECO:0000256" key="2">
    <source>
        <dbReference type="ARBA" id="ARBA00023054"/>
    </source>
</evidence>
<dbReference type="EMBL" id="JAENII010000009">
    <property type="protein sequence ID" value="MBK1827901.1"/>
    <property type="molecule type" value="Genomic_DNA"/>
</dbReference>
<dbReference type="PANTHER" id="PTHR32347">
    <property type="entry name" value="EFFLUX SYSTEM COMPONENT YKNX-RELATED"/>
    <property type="match status" value="1"/>
</dbReference>
<name>A0A934RG44_9BACT</name>
<evidence type="ECO:0000259" key="4">
    <source>
        <dbReference type="Pfam" id="PF25967"/>
    </source>
</evidence>
<dbReference type="PANTHER" id="PTHR32347:SF23">
    <property type="entry name" value="BLL5650 PROTEIN"/>
    <property type="match status" value="1"/>
</dbReference>
<feature type="coiled-coil region" evidence="3">
    <location>
        <begin position="89"/>
        <end position="174"/>
    </location>
</feature>
<reference evidence="5" key="1">
    <citation type="submission" date="2021-01" db="EMBL/GenBank/DDBJ databases">
        <title>Modified the classification status of verrucomicrobia.</title>
        <authorList>
            <person name="Feng X."/>
        </authorList>
    </citation>
    <scope>NUCLEOTIDE SEQUENCE</scope>
    <source>
        <strain evidence="5">KCTC 22201</strain>
    </source>
</reference>
<dbReference type="RefSeq" id="WP_200280199.1">
    <property type="nucleotide sequence ID" value="NZ_JAENII010000009.1"/>
</dbReference>
<keyword evidence="2 3" id="KW-0175">Coiled coil</keyword>
<dbReference type="InterPro" id="IPR050465">
    <property type="entry name" value="UPF0194_transport"/>
</dbReference>
<dbReference type="GO" id="GO:0030313">
    <property type="term" value="C:cell envelope"/>
    <property type="evidence" value="ECO:0007669"/>
    <property type="project" value="UniProtKB-SubCell"/>
</dbReference>
<dbReference type="Proteomes" id="UP000658278">
    <property type="component" value="Unassembled WGS sequence"/>
</dbReference>
<dbReference type="Gene3D" id="2.40.420.20">
    <property type="match status" value="1"/>
</dbReference>
<feature type="coiled-coil region" evidence="3">
    <location>
        <begin position="215"/>
        <end position="267"/>
    </location>
</feature>
<evidence type="ECO:0000256" key="3">
    <source>
        <dbReference type="SAM" id="Coils"/>
    </source>
</evidence>
<keyword evidence="6" id="KW-1185">Reference proteome</keyword>
<protein>
    <recommendedName>
        <fullName evidence="4">Multidrug resistance protein MdtA-like C-terminal permuted SH3 domain-containing protein</fullName>
    </recommendedName>
</protein>